<dbReference type="EMBL" id="CAIX01000253">
    <property type="protein sequence ID" value="CCI48876.1"/>
    <property type="molecule type" value="Genomic_DNA"/>
</dbReference>
<proteinExistence type="predicted"/>
<protein>
    <submittedName>
        <fullName evidence="1">Uncharacterized protein</fullName>
    </submittedName>
</protein>
<name>A0A024GQR2_9STRA</name>
<evidence type="ECO:0000313" key="2">
    <source>
        <dbReference type="Proteomes" id="UP000053237"/>
    </source>
</evidence>
<keyword evidence="2" id="KW-1185">Reference proteome</keyword>
<evidence type="ECO:0000313" key="1">
    <source>
        <dbReference type="EMBL" id="CCI48876.1"/>
    </source>
</evidence>
<sequence length="130" mass="14867">MSKPTSNICVALSVCHSCSQPELTEGVGGVMRHAIETTFPRKHDRFPRPFFQEFIARHHIDASQLLLPRFGHIWIDKKQKSLELTMHSFSPKHAGYSFEPSHYSANQHPSRFSKQHGFGVHFKPKVSMKA</sequence>
<dbReference type="InParanoid" id="A0A024GQR2"/>
<organism evidence="1 2">
    <name type="scientific">Albugo candida</name>
    <dbReference type="NCBI Taxonomy" id="65357"/>
    <lineage>
        <taxon>Eukaryota</taxon>
        <taxon>Sar</taxon>
        <taxon>Stramenopiles</taxon>
        <taxon>Oomycota</taxon>
        <taxon>Peronosporomycetes</taxon>
        <taxon>Albuginales</taxon>
        <taxon>Albuginaceae</taxon>
        <taxon>Albugo</taxon>
    </lineage>
</organism>
<dbReference type="AlphaFoldDB" id="A0A024GQR2"/>
<comment type="caution">
    <text evidence="1">The sequence shown here is derived from an EMBL/GenBank/DDBJ whole genome shotgun (WGS) entry which is preliminary data.</text>
</comment>
<gene>
    <name evidence="1" type="ORF">BN9_100850</name>
</gene>
<accession>A0A024GQR2</accession>
<dbReference type="Proteomes" id="UP000053237">
    <property type="component" value="Unassembled WGS sequence"/>
</dbReference>
<reference evidence="1 2" key="1">
    <citation type="submission" date="2012-05" db="EMBL/GenBank/DDBJ databases">
        <title>Recombination and specialization in a pathogen metapopulation.</title>
        <authorList>
            <person name="Gardiner A."/>
            <person name="Kemen E."/>
            <person name="Schultz-Larsen T."/>
            <person name="MacLean D."/>
            <person name="Van Oosterhout C."/>
            <person name="Jones J.D.G."/>
        </authorList>
    </citation>
    <scope>NUCLEOTIDE SEQUENCE [LARGE SCALE GENOMIC DNA]</scope>
    <source>
        <strain evidence="1 2">Ac Nc2</strain>
    </source>
</reference>